<evidence type="ECO:0000313" key="3">
    <source>
        <dbReference type="Proteomes" id="UP000184383"/>
    </source>
</evidence>
<evidence type="ECO:0000256" key="1">
    <source>
        <dbReference type="SAM" id="MobiDB-lite"/>
    </source>
</evidence>
<dbReference type="GeneID" id="63749872"/>
<accession>A0A1L9S1M2</accession>
<dbReference type="EMBL" id="KV878209">
    <property type="protein sequence ID" value="OJJ41060.1"/>
    <property type="molecule type" value="Genomic_DNA"/>
</dbReference>
<name>A0A1L9S1M2_ASPWE</name>
<dbReference type="AlphaFoldDB" id="A0A1L9S1M2"/>
<feature type="compositionally biased region" description="Low complexity" evidence="1">
    <location>
        <begin position="84"/>
        <end position="99"/>
    </location>
</feature>
<feature type="region of interest" description="Disordered" evidence="1">
    <location>
        <begin position="79"/>
        <end position="131"/>
    </location>
</feature>
<dbReference type="VEuPathDB" id="FungiDB:ASPWEDRAFT_34536"/>
<sequence>MAPSFPHPGLPQHGLPMAGRGDTIEKRLQAILAVSAASLFFVFVSSMVQMYENTLCHQSTSLTTIRTTFWRRNKIRLHITPKNQQQQPLSWPQSPYPLSDVEQNPGYQPQMPHRHMTQTAPATAGKCGAQR</sequence>
<reference evidence="3" key="1">
    <citation type="journal article" date="2017" name="Genome Biol.">
        <title>Comparative genomics reveals high biological diversity and specific adaptations in the industrially and medically important fungal genus Aspergillus.</title>
        <authorList>
            <person name="de Vries R.P."/>
            <person name="Riley R."/>
            <person name="Wiebenga A."/>
            <person name="Aguilar-Osorio G."/>
            <person name="Amillis S."/>
            <person name="Uchima C.A."/>
            <person name="Anderluh G."/>
            <person name="Asadollahi M."/>
            <person name="Askin M."/>
            <person name="Barry K."/>
            <person name="Battaglia E."/>
            <person name="Bayram O."/>
            <person name="Benocci T."/>
            <person name="Braus-Stromeyer S.A."/>
            <person name="Caldana C."/>
            <person name="Canovas D."/>
            <person name="Cerqueira G.C."/>
            <person name="Chen F."/>
            <person name="Chen W."/>
            <person name="Choi C."/>
            <person name="Clum A."/>
            <person name="Dos Santos R.A."/>
            <person name="Damasio A.R."/>
            <person name="Diallinas G."/>
            <person name="Emri T."/>
            <person name="Fekete E."/>
            <person name="Flipphi M."/>
            <person name="Freyberg S."/>
            <person name="Gallo A."/>
            <person name="Gournas C."/>
            <person name="Habgood R."/>
            <person name="Hainaut M."/>
            <person name="Harispe M.L."/>
            <person name="Henrissat B."/>
            <person name="Hilden K.S."/>
            <person name="Hope R."/>
            <person name="Hossain A."/>
            <person name="Karabika E."/>
            <person name="Karaffa L."/>
            <person name="Karanyi Z."/>
            <person name="Krasevec N."/>
            <person name="Kuo A."/>
            <person name="Kusch H."/>
            <person name="LaButti K."/>
            <person name="Lagendijk E.L."/>
            <person name="Lapidus A."/>
            <person name="Levasseur A."/>
            <person name="Lindquist E."/>
            <person name="Lipzen A."/>
            <person name="Logrieco A.F."/>
            <person name="MacCabe A."/>
            <person name="Maekelae M.R."/>
            <person name="Malavazi I."/>
            <person name="Melin P."/>
            <person name="Meyer V."/>
            <person name="Mielnichuk N."/>
            <person name="Miskei M."/>
            <person name="Molnar A.P."/>
            <person name="Mule G."/>
            <person name="Ngan C.Y."/>
            <person name="Orejas M."/>
            <person name="Orosz E."/>
            <person name="Ouedraogo J.P."/>
            <person name="Overkamp K.M."/>
            <person name="Park H.-S."/>
            <person name="Perrone G."/>
            <person name="Piumi F."/>
            <person name="Punt P.J."/>
            <person name="Ram A.F."/>
            <person name="Ramon A."/>
            <person name="Rauscher S."/>
            <person name="Record E."/>
            <person name="Riano-Pachon D.M."/>
            <person name="Robert V."/>
            <person name="Roehrig J."/>
            <person name="Ruller R."/>
            <person name="Salamov A."/>
            <person name="Salih N.S."/>
            <person name="Samson R.A."/>
            <person name="Sandor E."/>
            <person name="Sanguinetti M."/>
            <person name="Schuetze T."/>
            <person name="Sepcic K."/>
            <person name="Shelest E."/>
            <person name="Sherlock G."/>
            <person name="Sophianopoulou V."/>
            <person name="Squina F.M."/>
            <person name="Sun H."/>
            <person name="Susca A."/>
            <person name="Todd R.B."/>
            <person name="Tsang A."/>
            <person name="Unkles S.E."/>
            <person name="van de Wiele N."/>
            <person name="van Rossen-Uffink D."/>
            <person name="Oliveira J.V."/>
            <person name="Vesth T.C."/>
            <person name="Visser J."/>
            <person name="Yu J.-H."/>
            <person name="Zhou M."/>
            <person name="Andersen M.R."/>
            <person name="Archer D.B."/>
            <person name="Baker S.E."/>
            <person name="Benoit I."/>
            <person name="Brakhage A.A."/>
            <person name="Braus G.H."/>
            <person name="Fischer R."/>
            <person name="Frisvad J.C."/>
            <person name="Goldman G.H."/>
            <person name="Houbraken J."/>
            <person name="Oakley B."/>
            <person name="Pocsi I."/>
            <person name="Scazzocchio C."/>
            <person name="Seiboth B."/>
            <person name="vanKuyk P.A."/>
            <person name="Wortman J."/>
            <person name="Dyer P.S."/>
            <person name="Grigoriev I.V."/>
        </authorList>
    </citation>
    <scope>NUCLEOTIDE SEQUENCE [LARGE SCALE GENOMIC DNA]</scope>
    <source>
        <strain evidence="3">DTO 134E9</strain>
    </source>
</reference>
<gene>
    <name evidence="2" type="ORF">ASPWEDRAFT_34536</name>
</gene>
<dbReference type="RefSeq" id="XP_040694736.1">
    <property type="nucleotide sequence ID" value="XM_040834024.1"/>
</dbReference>
<proteinExistence type="predicted"/>
<evidence type="ECO:0000313" key="2">
    <source>
        <dbReference type="EMBL" id="OJJ41060.1"/>
    </source>
</evidence>
<organism evidence="2 3">
    <name type="scientific">Aspergillus wentii DTO 134E9</name>
    <dbReference type="NCBI Taxonomy" id="1073089"/>
    <lineage>
        <taxon>Eukaryota</taxon>
        <taxon>Fungi</taxon>
        <taxon>Dikarya</taxon>
        <taxon>Ascomycota</taxon>
        <taxon>Pezizomycotina</taxon>
        <taxon>Eurotiomycetes</taxon>
        <taxon>Eurotiomycetidae</taxon>
        <taxon>Eurotiales</taxon>
        <taxon>Aspergillaceae</taxon>
        <taxon>Aspergillus</taxon>
        <taxon>Aspergillus subgen. Cremei</taxon>
    </lineage>
</organism>
<keyword evidence="3" id="KW-1185">Reference proteome</keyword>
<protein>
    <submittedName>
        <fullName evidence="2">Uncharacterized protein</fullName>
    </submittedName>
</protein>
<dbReference type="Proteomes" id="UP000184383">
    <property type="component" value="Unassembled WGS sequence"/>
</dbReference>